<protein>
    <submittedName>
        <fullName evidence="12">Molybdopterin oxidoreductase</fullName>
    </submittedName>
</protein>
<comment type="cofactor">
    <cofactor evidence="1">
        <name>Mo-bis(molybdopterin guanine dinucleotide)</name>
        <dbReference type="ChEBI" id="CHEBI:60539"/>
    </cofactor>
</comment>
<dbReference type="PROSITE" id="PS51669">
    <property type="entry name" value="4FE4S_MOW_BIS_MGD"/>
    <property type="match status" value="1"/>
</dbReference>
<keyword evidence="10" id="KW-0534">Nitrate assimilation</keyword>
<dbReference type="Pfam" id="PF04324">
    <property type="entry name" value="Fer2_BFD"/>
    <property type="match status" value="1"/>
</dbReference>
<dbReference type="SUPFAM" id="SSF50692">
    <property type="entry name" value="ADC-like"/>
    <property type="match status" value="1"/>
</dbReference>
<evidence type="ECO:0000256" key="8">
    <source>
        <dbReference type="ARBA" id="ARBA00023004"/>
    </source>
</evidence>
<dbReference type="GO" id="GO:0051539">
    <property type="term" value="F:4 iron, 4 sulfur cluster binding"/>
    <property type="evidence" value="ECO:0007669"/>
    <property type="project" value="UniProtKB-KW"/>
</dbReference>
<dbReference type="PANTHER" id="PTHR43105">
    <property type="entry name" value="RESPIRATORY NITRATE REDUCTASE"/>
    <property type="match status" value="1"/>
</dbReference>
<dbReference type="Gene3D" id="3.40.228.10">
    <property type="entry name" value="Dimethylsulfoxide Reductase, domain 2"/>
    <property type="match status" value="1"/>
</dbReference>
<evidence type="ECO:0000256" key="10">
    <source>
        <dbReference type="ARBA" id="ARBA00023063"/>
    </source>
</evidence>
<dbReference type="GO" id="GO:0016020">
    <property type="term" value="C:membrane"/>
    <property type="evidence" value="ECO:0007669"/>
    <property type="project" value="TreeGrafter"/>
</dbReference>
<dbReference type="HOGENOM" id="CLU_000422_13_4_5"/>
<dbReference type="CDD" id="cd02791">
    <property type="entry name" value="MopB_CT_Nitrate-R-NapA-like"/>
    <property type="match status" value="1"/>
</dbReference>
<comment type="cofactor">
    <cofactor evidence="2">
        <name>[4Fe-4S] cluster</name>
        <dbReference type="ChEBI" id="CHEBI:49883"/>
    </cofactor>
</comment>
<accession>B0T0K2</accession>
<evidence type="ECO:0000259" key="11">
    <source>
        <dbReference type="PROSITE" id="PS51669"/>
    </source>
</evidence>
<evidence type="ECO:0000256" key="7">
    <source>
        <dbReference type="ARBA" id="ARBA00023002"/>
    </source>
</evidence>
<dbReference type="InterPro" id="IPR006657">
    <property type="entry name" value="MoPterin_dinucl-bd_dom"/>
</dbReference>
<dbReference type="GO" id="GO:1990204">
    <property type="term" value="C:oxidoreductase complex"/>
    <property type="evidence" value="ECO:0007669"/>
    <property type="project" value="UniProtKB-ARBA"/>
</dbReference>
<dbReference type="Pfam" id="PF04879">
    <property type="entry name" value="Molybdop_Fe4S4"/>
    <property type="match status" value="1"/>
</dbReference>
<organism evidence="12">
    <name type="scientific">Caulobacter sp. (strain K31)</name>
    <dbReference type="NCBI Taxonomy" id="366602"/>
    <lineage>
        <taxon>Bacteria</taxon>
        <taxon>Pseudomonadati</taxon>
        <taxon>Pseudomonadota</taxon>
        <taxon>Alphaproteobacteria</taxon>
        <taxon>Caulobacterales</taxon>
        <taxon>Caulobacteraceae</taxon>
        <taxon>Caulobacter</taxon>
    </lineage>
</organism>
<dbReference type="Pfam" id="PF01568">
    <property type="entry name" value="Molydop_binding"/>
    <property type="match status" value="1"/>
</dbReference>
<dbReference type="Gene3D" id="2.40.40.20">
    <property type="match status" value="1"/>
</dbReference>
<dbReference type="AlphaFoldDB" id="B0T0K2"/>
<dbReference type="Gene3D" id="1.10.10.1100">
    <property type="entry name" value="BFD-like [2Fe-2S]-binding domain"/>
    <property type="match status" value="1"/>
</dbReference>
<gene>
    <name evidence="12" type="ordered locus">Caul_2954</name>
</gene>
<keyword evidence="7" id="KW-0560">Oxidoreductase</keyword>
<evidence type="ECO:0000256" key="1">
    <source>
        <dbReference type="ARBA" id="ARBA00001942"/>
    </source>
</evidence>
<keyword evidence="5" id="KW-0500">Molybdenum</keyword>
<dbReference type="SMART" id="SM00926">
    <property type="entry name" value="Molybdop_Fe4S4"/>
    <property type="match status" value="1"/>
</dbReference>
<dbReference type="PANTHER" id="PTHR43105:SF9">
    <property type="entry name" value="NADPH-FE(3+) OXIDOREDUCTASE SUBUNIT ALPHA"/>
    <property type="match status" value="1"/>
</dbReference>
<dbReference type="InterPro" id="IPR006656">
    <property type="entry name" value="Mopterin_OxRdtase"/>
</dbReference>
<sequence length="901" mass="95296">MADGGGAITVKTACPYCGVGCGVVGAVANGGEGRALSVAGDAAHPANLGRLCSKGAALGATVGLQGRLLEPTIGGKVVTWSDATALVAKRFKDTIAKHGPDSVAFYVSGQLLTEDYYVANKLMKGFIGSGNIDTNSRLCMASAVAAHKQAFGADLVPGCYEDLDLADLVVFSGHNAAWTHPVLFRRMEAAKARGQKHVVIDPRRTDTAEGADLHLAIAPQSDVRLWNGLLADLIRRGAINRDYIAEHVNGFIDIEAALAELDQSPAAVAADCGVALEDLLTFYDLFAAHERTVSLFSMGANQSAQGTAKGLSILNAHLATGRIGKPGACPFSITGQPNAMGGRETGGMANTLAGHMDFAPADRDRVARFWGAPDTARAPGLKAVEMFEAVHAGKIKAIWVMATNPAVSMPDASRVREALERCPFVVVSDCVETDTTAFADVKLPALAWGEKDGTVTNSERRITRQRALFPAPGQARADWRIVADVAKAMGFDGFGWASQASVFREWARLTAYENTDRVLNLSGLSALTPDDYAALTPVQWPVGADGQGTPRLFADGRFQTPDGRARMVPTRPRGPADAVDAAFPLSLNTGRIRDQWHTMTRTGLAPDLCRHAPEPFVEVHPADAEAAGLKDGVLTRVITVRGEAVVLAKITDRQRPGGLFMPMHWTDAFAPSGKSNPLIAPNLDPTSGQPEFKHTPARIRAYRETWKGFFLTRSSLAAPSGLDLVWRRIPQDACQQHEFAGRGDDTERAALRKGLGKGLPKDPTGERVTYEDAATGARRDAWLDAEGRLVAVLYVTTTGRLPPRDWLVELFAEPVLTSQARSALLLGRPPGAPVDRGALVCACLKVGAKAVQAAIVAGAANPDAVGAATGAGTNCGSCRPEIARMIAAANVSAPAKEPVHV</sequence>
<name>B0T0K2_CAUSK</name>
<keyword evidence="6" id="KW-0479">Metal-binding</keyword>
<evidence type="ECO:0000256" key="6">
    <source>
        <dbReference type="ARBA" id="ARBA00022723"/>
    </source>
</evidence>
<dbReference type="GO" id="GO:0045333">
    <property type="term" value="P:cellular respiration"/>
    <property type="evidence" value="ECO:0007669"/>
    <property type="project" value="UniProtKB-ARBA"/>
</dbReference>
<evidence type="ECO:0000256" key="9">
    <source>
        <dbReference type="ARBA" id="ARBA00023014"/>
    </source>
</evidence>
<dbReference type="InterPro" id="IPR041854">
    <property type="entry name" value="BFD-like_2Fe2S-bd_dom_sf"/>
</dbReference>
<keyword evidence="4" id="KW-0004">4Fe-4S</keyword>
<dbReference type="Pfam" id="PF00384">
    <property type="entry name" value="Molybdopterin"/>
    <property type="match status" value="1"/>
</dbReference>
<dbReference type="Gene3D" id="2.20.25.90">
    <property type="entry name" value="ADC-like domains"/>
    <property type="match status" value="1"/>
</dbReference>
<evidence type="ECO:0000256" key="5">
    <source>
        <dbReference type="ARBA" id="ARBA00022505"/>
    </source>
</evidence>
<dbReference type="GO" id="GO:0042128">
    <property type="term" value="P:nitrate assimilation"/>
    <property type="evidence" value="ECO:0007669"/>
    <property type="project" value="UniProtKB-KW"/>
</dbReference>
<dbReference type="SUPFAM" id="SSF53706">
    <property type="entry name" value="Formate dehydrogenase/DMSO reductase, domains 1-3"/>
    <property type="match status" value="1"/>
</dbReference>
<dbReference type="EMBL" id="CP000927">
    <property type="protein sequence ID" value="ABZ72081.1"/>
    <property type="molecule type" value="Genomic_DNA"/>
</dbReference>
<dbReference type="InterPro" id="IPR050123">
    <property type="entry name" value="Prok_molybdopt-oxidoreductase"/>
</dbReference>
<proteinExistence type="inferred from homology"/>
<feature type="domain" description="4Fe-4S Mo/W bis-MGD-type" evidence="11">
    <location>
        <begin position="7"/>
        <end position="66"/>
    </location>
</feature>
<dbReference type="CDD" id="cd02754">
    <property type="entry name" value="MopB_Nitrate-R-NapA-like"/>
    <property type="match status" value="1"/>
</dbReference>
<evidence type="ECO:0000313" key="12">
    <source>
        <dbReference type="EMBL" id="ABZ72081.1"/>
    </source>
</evidence>
<keyword evidence="9" id="KW-0411">Iron-sulfur</keyword>
<reference evidence="12" key="1">
    <citation type="submission" date="2008-01" db="EMBL/GenBank/DDBJ databases">
        <title>Complete sequence of chromosome of Caulobacter sp. K31.</title>
        <authorList>
            <consortium name="US DOE Joint Genome Institute"/>
            <person name="Copeland A."/>
            <person name="Lucas S."/>
            <person name="Lapidus A."/>
            <person name="Barry K."/>
            <person name="Glavina del Rio T."/>
            <person name="Dalin E."/>
            <person name="Tice H."/>
            <person name="Pitluck S."/>
            <person name="Bruce D."/>
            <person name="Goodwin L."/>
            <person name="Thompson L.S."/>
            <person name="Brettin T."/>
            <person name="Detter J.C."/>
            <person name="Han C."/>
            <person name="Schmutz J."/>
            <person name="Larimer F."/>
            <person name="Land M."/>
            <person name="Hauser L."/>
            <person name="Kyrpides N."/>
            <person name="Kim E."/>
            <person name="Stephens C."/>
            <person name="Richardson P."/>
        </authorList>
    </citation>
    <scope>NUCLEOTIDE SEQUENCE [LARGE SCALE GENOMIC DNA]</scope>
    <source>
        <strain evidence="12">K31</strain>
    </source>
</reference>
<dbReference type="Gene3D" id="3.40.50.740">
    <property type="match status" value="1"/>
</dbReference>
<dbReference type="GO" id="GO:0016491">
    <property type="term" value="F:oxidoreductase activity"/>
    <property type="evidence" value="ECO:0007669"/>
    <property type="project" value="UniProtKB-KW"/>
</dbReference>
<dbReference type="KEGG" id="cak:Caul_2954"/>
<comment type="similarity">
    <text evidence="3">Belongs to the prokaryotic molybdopterin-containing oxidoreductase family. NasA/NapA/NarB subfamily.</text>
</comment>
<dbReference type="InterPro" id="IPR007419">
    <property type="entry name" value="BFD-like_2Fe2S-bd_dom"/>
</dbReference>
<evidence type="ECO:0000256" key="3">
    <source>
        <dbReference type="ARBA" id="ARBA00008747"/>
    </source>
</evidence>
<dbReference type="InterPro" id="IPR041957">
    <property type="entry name" value="CT_Nitrate-R-NapA-like"/>
</dbReference>
<dbReference type="OrthoDB" id="9816402at2"/>
<evidence type="ECO:0000256" key="2">
    <source>
        <dbReference type="ARBA" id="ARBA00001966"/>
    </source>
</evidence>
<dbReference type="InterPro" id="IPR006963">
    <property type="entry name" value="Mopterin_OxRdtase_4Fe-4S_dom"/>
</dbReference>
<dbReference type="eggNOG" id="COG0243">
    <property type="taxonomic scope" value="Bacteria"/>
</dbReference>
<dbReference type="STRING" id="366602.Caul_2954"/>
<evidence type="ECO:0000256" key="4">
    <source>
        <dbReference type="ARBA" id="ARBA00022485"/>
    </source>
</evidence>
<dbReference type="InterPro" id="IPR009010">
    <property type="entry name" value="Asp_de-COase-like_dom_sf"/>
</dbReference>
<keyword evidence="8" id="KW-0408">Iron</keyword>
<dbReference type="GO" id="GO:0043546">
    <property type="term" value="F:molybdopterin cofactor binding"/>
    <property type="evidence" value="ECO:0007669"/>
    <property type="project" value="InterPro"/>
</dbReference>
<dbReference type="GO" id="GO:0046872">
    <property type="term" value="F:metal ion binding"/>
    <property type="evidence" value="ECO:0007669"/>
    <property type="project" value="UniProtKB-KW"/>
</dbReference>